<dbReference type="SUPFAM" id="SSF52540">
    <property type="entry name" value="P-loop containing nucleoside triphosphate hydrolases"/>
    <property type="match status" value="1"/>
</dbReference>
<dbReference type="OrthoDB" id="9810148at2"/>
<dbReference type="Pfam" id="PF13177">
    <property type="entry name" value="DNA_pol3_delta2"/>
    <property type="match status" value="1"/>
</dbReference>
<accession>A0A0R1RNM1</accession>
<dbReference type="STRING" id="1423778.FC70_GL000277"/>
<dbReference type="PATRIC" id="fig|1423778.4.peg.296"/>
<dbReference type="AlphaFoldDB" id="A0A0R1RNM1"/>
<dbReference type="InterPro" id="IPR050238">
    <property type="entry name" value="DNA_Rep/Repair_Clamp_Loader"/>
</dbReference>
<name>A0A0R1RNM1_9LACO</name>
<dbReference type="NCBIfam" id="TIGR00678">
    <property type="entry name" value="holB"/>
    <property type="match status" value="1"/>
</dbReference>
<dbReference type="EMBL" id="AZFE01000003">
    <property type="protein sequence ID" value="KRL57806.1"/>
    <property type="molecule type" value="Genomic_DNA"/>
</dbReference>
<protein>
    <submittedName>
        <fullName evidence="1">DNA polymerase III subunit delta</fullName>
    </submittedName>
</protein>
<dbReference type="RefSeq" id="WP_057889233.1">
    <property type="nucleotide sequence ID" value="NZ_AZFE01000003.1"/>
</dbReference>
<sequence length="337" mass="38513">MSEVSTIFNQLEQEQPHIISRFKHIIKNDELAHAYLFAGPSGSGKYQLAEWLAMRLFCLHVENNQPDETCEECQRILSGNHPDIVEIEPDGRQIKVDQVRYLKSEFSKSAVEGSTKIFMIKQADKMTVNAANSLLKFLEEPDGDFFAFLMTENKSAILPTIQSRSQSVEFLPISKARLVEFLINEGISKSQAEFATGLTNSVDQIKQWLEDDWLDQAQAAVINWYQAIGNHDLQSFITVQREIVPLAKERYLQQTILDMIMLIWRDTIIKANQHDAAEISYQSANELIQATVDKTASRKITQVAQLTLELRRKLDQNISFQNVLEQLTIKILDILRG</sequence>
<dbReference type="Gene3D" id="3.40.50.300">
    <property type="entry name" value="P-loop containing nucleotide triphosphate hydrolases"/>
    <property type="match status" value="1"/>
</dbReference>
<comment type="caution">
    <text evidence="1">The sequence shown here is derived from an EMBL/GenBank/DDBJ whole genome shotgun (WGS) entry which is preliminary data.</text>
</comment>
<dbReference type="NCBIfam" id="NF005972">
    <property type="entry name" value="PRK08058.1"/>
    <property type="match status" value="1"/>
</dbReference>
<dbReference type="KEGG" id="lol:LACOL_1416"/>
<gene>
    <name evidence="1" type="ORF">FC70_GL000277</name>
</gene>
<dbReference type="PANTHER" id="PTHR11669">
    <property type="entry name" value="REPLICATION FACTOR C / DNA POLYMERASE III GAMMA-TAU SUBUNIT"/>
    <property type="match status" value="1"/>
</dbReference>
<evidence type="ECO:0000313" key="1">
    <source>
        <dbReference type="EMBL" id="KRL57806.1"/>
    </source>
</evidence>
<evidence type="ECO:0000313" key="2">
    <source>
        <dbReference type="Proteomes" id="UP000051697"/>
    </source>
</evidence>
<dbReference type="GO" id="GO:0006261">
    <property type="term" value="P:DNA-templated DNA replication"/>
    <property type="evidence" value="ECO:0007669"/>
    <property type="project" value="TreeGrafter"/>
</dbReference>
<dbReference type="Proteomes" id="UP000051697">
    <property type="component" value="Unassembled WGS sequence"/>
</dbReference>
<dbReference type="GO" id="GO:0008408">
    <property type="term" value="F:3'-5' exonuclease activity"/>
    <property type="evidence" value="ECO:0007669"/>
    <property type="project" value="InterPro"/>
</dbReference>
<keyword evidence="2" id="KW-1185">Reference proteome</keyword>
<dbReference type="GO" id="GO:0003887">
    <property type="term" value="F:DNA-directed DNA polymerase activity"/>
    <property type="evidence" value="ECO:0007669"/>
    <property type="project" value="InterPro"/>
</dbReference>
<dbReference type="InterPro" id="IPR027417">
    <property type="entry name" value="P-loop_NTPase"/>
</dbReference>
<organism evidence="1 2">
    <name type="scientific">Paucilactobacillus oligofermentans DSM 15707 = LMG 22743</name>
    <dbReference type="NCBI Taxonomy" id="1423778"/>
    <lineage>
        <taxon>Bacteria</taxon>
        <taxon>Bacillati</taxon>
        <taxon>Bacillota</taxon>
        <taxon>Bacilli</taxon>
        <taxon>Lactobacillales</taxon>
        <taxon>Lactobacillaceae</taxon>
        <taxon>Paucilactobacillus</taxon>
    </lineage>
</organism>
<dbReference type="FunFam" id="3.40.50.300:FF:001255">
    <property type="entry name" value="DNA polymerase III subunit delta"/>
    <property type="match status" value="1"/>
</dbReference>
<proteinExistence type="predicted"/>
<dbReference type="InterPro" id="IPR004622">
    <property type="entry name" value="DNA_pol_HolB"/>
</dbReference>
<reference evidence="1 2" key="1">
    <citation type="journal article" date="2015" name="Genome Announc.">
        <title>Expanding the biotechnology potential of lactobacilli through comparative genomics of 213 strains and associated genera.</title>
        <authorList>
            <person name="Sun Z."/>
            <person name="Harris H.M."/>
            <person name="McCann A."/>
            <person name="Guo C."/>
            <person name="Argimon S."/>
            <person name="Zhang W."/>
            <person name="Yang X."/>
            <person name="Jeffery I.B."/>
            <person name="Cooney J.C."/>
            <person name="Kagawa T.F."/>
            <person name="Liu W."/>
            <person name="Song Y."/>
            <person name="Salvetti E."/>
            <person name="Wrobel A."/>
            <person name="Rasinkangas P."/>
            <person name="Parkhill J."/>
            <person name="Rea M.C."/>
            <person name="O'Sullivan O."/>
            <person name="Ritari J."/>
            <person name="Douillard F.P."/>
            <person name="Paul Ross R."/>
            <person name="Yang R."/>
            <person name="Briner A.E."/>
            <person name="Felis G.E."/>
            <person name="de Vos W.M."/>
            <person name="Barrangou R."/>
            <person name="Klaenhammer T.R."/>
            <person name="Caufield P.W."/>
            <person name="Cui Y."/>
            <person name="Zhang H."/>
            <person name="O'Toole P.W."/>
        </authorList>
    </citation>
    <scope>NUCLEOTIDE SEQUENCE [LARGE SCALE GENOMIC DNA]</scope>
    <source>
        <strain evidence="1 2">DSM 15707</strain>
    </source>
</reference>
<dbReference type="PANTHER" id="PTHR11669:SF8">
    <property type="entry name" value="DNA POLYMERASE III SUBUNIT DELTA"/>
    <property type="match status" value="1"/>
</dbReference>